<dbReference type="InterPro" id="IPR048247">
    <property type="entry name" value="eIF2D_N"/>
</dbReference>
<evidence type="ECO:0000313" key="8">
    <source>
        <dbReference type="EMBL" id="CAG7871753.1"/>
    </source>
</evidence>
<evidence type="ECO:0000256" key="1">
    <source>
        <dbReference type="ARBA" id="ARBA00004123"/>
    </source>
</evidence>
<dbReference type="AlphaFoldDB" id="A0A8D9G7A1"/>
<gene>
    <name evidence="8" type="ORF">BRAPAZ1V2_A06P39930.2</name>
</gene>
<comment type="subcellular location">
    <subcellularLocation>
        <location evidence="1">Nucleus</location>
    </subcellularLocation>
</comment>
<dbReference type="Gene3D" id="3.10.400.20">
    <property type="match status" value="1"/>
</dbReference>
<dbReference type="Pfam" id="PF00170">
    <property type="entry name" value="bZIP_1"/>
    <property type="match status" value="1"/>
</dbReference>
<dbReference type="SUPFAM" id="SSF57959">
    <property type="entry name" value="Leucine zipper domain"/>
    <property type="match status" value="1"/>
</dbReference>
<accession>A0A8D9G7A1</accession>
<keyword evidence="4" id="KW-0804">Transcription</keyword>
<dbReference type="EMBL" id="LS974622">
    <property type="protein sequence ID" value="CAG7871753.1"/>
    <property type="molecule type" value="Genomic_DNA"/>
</dbReference>
<keyword evidence="5" id="KW-0539">Nucleus</keyword>
<dbReference type="CDD" id="cd14702">
    <property type="entry name" value="bZIP_plant_GBF1"/>
    <property type="match status" value="1"/>
</dbReference>
<dbReference type="Proteomes" id="UP000694005">
    <property type="component" value="Chromosome A06"/>
</dbReference>
<dbReference type="PANTHER" id="PTHR45764">
    <property type="entry name" value="BZIP TRANSCRIPTION FACTOR 44"/>
    <property type="match status" value="1"/>
</dbReference>
<dbReference type="GO" id="GO:0003677">
    <property type="term" value="F:DNA binding"/>
    <property type="evidence" value="ECO:0007669"/>
    <property type="project" value="UniProtKB-KW"/>
</dbReference>
<evidence type="ECO:0000256" key="4">
    <source>
        <dbReference type="ARBA" id="ARBA00023163"/>
    </source>
</evidence>
<feature type="compositionally biased region" description="Basic and acidic residues" evidence="6">
    <location>
        <begin position="215"/>
        <end position="224"/>
    </location>
</feature>
<dbReference type="InterPro" id="IPR004827">
    <property type="entry name" value="bZIP"/>
</dbReference>
<organism evidence="8 9">
    <name type="scientific">Brassica campestris</name>
    <name type="common">Field mustard</name>
    <dbReference type="NCBI Taxonomy" id="3711"/>
    <lineage>
        <taxon>Eukaryota</taxon>
        <taxon>Viridiplantae</taxon>
        <taxon>Streptophyta</taxon>
        <taxon>Embryophyta</taxon>
        <taxon>Tracheophyta</taxon>
        <taxon>Spermatophyta</taxon>
        <taxon>Magnoliopsida</taxon>
        <taxon>eudicotyledons</taxon>
        <taxon>Gunneridae</taxon>
        <taxon>Pentapetalae</taxon>
        <taxon>rosids</taxon>
        <taxon>malvids</taxon>
        <taxon>Brassicales</taxon>
        <taxon>Brassicaceae</taxon>
        <taxon>Brassiceae</taxon>
        <taxon>Brassica</taxon>
    </lineage>
</organism>
<dbReference type="FunFam" id="1.20.5.170:FF:000020">
    <property type="entry name" value="BZIP transcription factor"/>
    <property type="match status" value="1"/>
</dbReference>
<dbReference type="InterPro" id="IPR046347">
    <property type="entry name" value="bZIP_sf"/>
</dbReference>
<keyword evidence="2" id="KW-0805">Transcription regulation</keyword>
<dbReference type="PROSITE" id="PS00036">
    <property type="entry name" value="BZIP_BASIC"/>
    <property type="match status" value="1"/>
</dbReference>
<sequence>MYILNIKEAMHGLFSYAVESIHALGYRFCDIERRRKVEVDGELRTLLDLSSEVSLASLQRRWKKLWRTVQNRFSLLTDELLDVILPPKVEITVSKFQNRVLVYSIEGGCPMFFDIDGRGNNILPTFFALWEAPEILPSFMLKGVVRTIMSSNFTVFSSEPGTCSALESGLTPWNHASDIFSMFDSPVCPVEVNPGLEKTNSCPIQTRNDPNPGLEDTHLPDKDERRKKRKKSNRESARRSRIKKQKHLEEVRSQLNQLNTENRDLVNRLRYFMHHCQHAKMESDRLRLEHKVLLDKLLNLRQALVLRQVQQSSTCACVESTVVTVYHQNPSMI</sequence>
<dbReference type="CDD" id="cd11610">
    <property type="entry name" value="eIF2D_N"/>
    <property type="match status" value="1"/>
</dbReference>
<evidence type="ECO:0000256" key="2">
    <source>
        <dbReference type="ARBA" id="ARBA00023015"/>
    </source>
</evidence>
<feature type="domain" description="BZIP" evidence="7">
    <location>
        <begin position="223"/>
        <end position="286"/>
    </location>
</feature>
<dbReference type="InterPro" id="IPR041366">
    <property type="entry name" value="Pre-PUA"/>
</dbReference>
<evidence type="ECO:0000256" key="5">
    <source>
        <dbReference type="ARBA" id="ARBA00023242"/>
    </source>
</evidence>
<dbReference type="PANTHER" id="PTHR45764:SF51">
    <property type="entry name" value="BZIP DOMAIN-CONTAINING PROTEIN"/>
    <property type="match status" value="1"/>
</dbReference>
<evidence type="ECO:0000256" key="3">
    <source>
        <dbReference type="ARBA" id="ARBA00023125"/>
    </source>
</evidence>
<dbReference type="InterPro" id="IPR045314">
    <property type="entry name" value="bZIP_plant_GBF1"/>
</dbReference>
<dbReference type="Gramene" id="A06p39930.2_BraZ1">
    <property type="protein sequence ID" value="A06p39930.2_BraZ1.CDS"/>
    <property type="gene ID" value="A06g39930.2_BraZ1"/>
</dbReference>
<dbReference type="Gene3D" id="1.20.5.170">
    <property type="match status" value="1"/>
</dbReference>
<reference evidence="8 9" key="1">
    <citation type="submission" date="2021-07" db="EMBL/GenBank/DDBJ databases">
        <authorList>
            <consortium name="Genoscope - CEA"/>
            <person name="William W."/>
        </authorList>
    </citation>
    <scope>NUCLEOTIDE SEQUENCE [LARGE SCALE GENOMIC DNA]</scope>
</reference>
<feature type="region of interest" description="Disordered" evidence="6">
    <location>
        <begin position="198"/>
        <end position="250"/>
    </location>
</feature>
<feature type="compositionally biased region" description="Polar residues" evidence="6">
    <location>
        <begin position="198"/>
        <end position="209"/>
    </location>
</feature>
<keyword evidence="3" id="KW-0238">DNA-binding</keyword>
<dbReference type="Pfam" id="PF17832">
    <property type="entry name" value="Pre-PUA"/>
    <property type="match status" value="1"/>
</dbReference>
<dbReference type="GO" id="GO:0003700">
    <property type="term" value="F:DNA-binding transcription factor activity"/>
    <property type="evidence" value="ECO:0007669"/>
    <property type="project" value="InterPro"/>
</dbReference>
<proteinExistence type="predicted"/>
<dbReference type="GO" id="GO:0005634">
    <property type="term" value="C:nucleus"/>
    <property type="evidence" value="ECO:0007669"/>
    <property type="project" value="UniProtKB-SubCell"/>
</dbReference>
<evidence type="ECO:0000313" key="9">
    <source>
        <dbReference type="Proteomes" id="UP000694005"/>
    </source>
</evidence>
<dbReference type="PROSITE" id="PS50217">
    <property type="entry name" value="BZIP"/>
    <property type="match status" value="1"/>
</dbReference>
<dbReference type="GO" id="GO:0046982">
    <property type="term" value="F:protein heterodimerization activity"/>
    <property type="evidence" value="ECO:0007669"/>
    <property type="project" value="UniProtKB-ARBA"/>
</dbReference>
<evidence type="ECO:0000256" key="6">
    <source>
        <dbReference type="SAM" id="MobiDB-lite"/>
    </source>
</evidence>
<evidence type="ECO:0000259" key="7">
    <source>
        <dbReference type="PROSITE" id="PS50217"/>
    </source>
</evidence>
<dbReference type="SMART" id="SM00338">
    <property type="entry name" value="BRLZ"/>
    <property type="match status" value="1"/>
</dbReference>
<protein>
    <recommendedName>
        <fullName evidence="7">BZIP domain-containing protein</fullName>
    </recommendedName>
</protein>
<name>A0A8D9G7A1_BRACM</name>